<evidence type="ECO:0000256" key="2">
    <source>
        <dbReference type="ARBA" id="ARBA00005992"/>
    </source>
</evidence>
<dbReference type="InterPro" id="IPR005490">
    <property type="entry name" value="LD_TPept_cat_dom"/>
</dbReference>
<name>A0A4U1CTK6_9SPHI</name>
<evidence type="ECO:0000256" key="4">
    <source>
        <dbReference type="ARBA" id="ARBA00022960"/>
    </source>
</evidence>
<organism evidence="9 10">
    <name type="scientific">Pedobacter polaris</name>
    <dbReference type="NCBI Taxonomy" id="2571273"/>
    <lineage>
        <taxon>Bacteria</taxon>
        <taxon>Pseudomonadati</taxon>
        <taxon>Bacteroidota</taxon>
        <taxon>Sphingobacteriia</taxon>
        <taxon>Sphingobacteriales</taxon>
        <taxon>Sphingobacteriaceae</taxon>
        <taxon>Pedobacter</taxon>
    </lineage>
</organism>
<protein>
    <submittedName>
        <fullName evidence="9">Murein L,D-transpeptidase</fullName>
    </submittedName>
</protein>
<gene>
    <name evidence="9" type="ORF">FA048_02630</name>
</gene>
<evidence type="ECO:0000256" key="5">
    <source>
        <dbReference type="ARBA" id="ARBA00022984"/>
    </source>
</evidence>
<dbReference type="GO" id="GO:0071555">
    <property type="term" value="P:cell wall organization"/>
    <property type="evidence" value="ECO:0007669"/>
    <property type="project" value="UniProtKB-UniRule"/>
</dbReference>
<dbReference type="AlphaFoldDB" id="A0A4U1CTK6"/>
<dbReference type="OrthoDB" id="9809748at2"/>
<dbReference type="Pfam" id="PF03734">
    <property type="entry name" value="YkuD"/>
    <property type="match status" value="1"/>
</dbReference>
<reference evidence="9 10" key="1">
    <citation type="submission" date="2019-04" db="EMBL/GenBank/DDBJ databases">
        <title>Pedobacter sp. RP-3-22 sp. nov., isolated from Arctic soil.</title>
        <authorList>
            <person name="Dahal R.H."/>
            <person name="Kim D.-U."/>
        </authorList>
    </citation>
    <scope>NUCLEOTIDE SEQUENCE [LARGE SCALE GENOMIC DNA]</scope>
    <source>
        <strain evidence="9 10">RP-3-22</strain>
    </source>
</reference>
<feature type="active site" description="Proton donor/acceptor" evidence="7">
    <location>
        <position position="238"/>
    </location>
</feature>
<keyword evidence="10" id="KW-1185">Reference proteome</keyword>
<comment type="similarity">
    <text evidence="2">Belongs to the YkuD family.</text>
</comment>
<dbReference type="GO" id="GO:0008360">
    <property type="term" value="P:regulation of cell shape"/>
    <property type="evidence" value="ECO:0007669"/>
    <property type="project" value="UniProtKB-UniRule"/>
</dbReference>
<dbReference type="SUPFAM" id="SSF141523">
    <property type="entry name" value="L,D-transpeptidase catalytic domain-like"/>
    <property type="match status" value="1"/>
</dbReference>
<dbReference type="GO" id="GO:0016740">
    <property type="term" value="F:transferase activity"/>
    <property type="evidence" value="ECO:0007669"/>
    <property type="project" value="UniProtKB-KW"/>
</dbReference>
<evidence type="ECO:0000256" key="7">
    <source>
        <dbReference type="PROSITE-ProRule" id="PRU01373"/>
    </source>
</evidence>
<keyword evidence="3" id="KW-0808">Transferase</keyword>
<proteinExistence type="inferred from homology"/>
<evidence type="ECO:0000256" key="3">
    <source>
        <dbReference type="ARBA" id="ARBA00022679"/>
    </source>
</evidence>
<comment type="pathway">
    <text evidence="1 7">Cell wall biogenesis; peptidoglycan biosynthesis.</text>
</comment>
<keyword evidence="5 7" id="KW-0573">Peptidoglycan synthesis</keyword>
<dbReference type="Proteomes" id="UP000309488">
    <property type="component" value="Unassembled WGS sequence"/>
</dbReference>
<dbReference type="InterPro" id="IPR038063">
    <property type="entry name" value="Transpep_catalytic_dom"/>
</dbReference>
<evidence type="ECO:0000256" key="1">
    <source>
        <dbReference type="ARBA" id="ARBA00004752"/>
    </source>
</evidence>
<sequence>MKYFALFFLFGSVIAYCVWKQMEPIEKVKSKILLQNAKEDPGIKWHDSLYKHLPKGIDTSIVVNDSKENPFKFAQYVKLVFNHKAIIFRDKKVWRLHRLTEDSQDSLQKDDYAVASRERWDAWRYPDTITSWKVKLEDIANTLAQADHILVLKAKHKMIITRKGKVVKTFNIDMGFNPIGNKVKEGDGKTPEGIYNVDHKYIRRDKFYKSFLISYPDANDKSIAKQRGVKAGYGVSIHGTTPAKVNAKDWTAGCIALQNKDIDTLFKYIASGTVIEIRK</sequence>
<evidence type="ECO:0000313" key="9">
    <source>
        <dbReference type="EMBL" id="TKC12531.1"/>
    </source>
</evidence>
<feature type="active site" description="Nucleophile" evidence="7">
    <location>
        <position position="254"/>
    </location>
</feature>
<dbReference type="GO" id="GO:0004180">
    <property type="term" value="F:carboxypeptidase activity"/>
    <property type="evidence" value="ECO:0007669"/>
    <property type="project" value="UniProtKB-ARBA"/>
</dbReference>
<dbReference type="PROSITE" id="PS52029">
    <property type="entry name" value="LD_TPASE"/>
    <property type="match status" value="1"/>
</dbReference>
<evidence type="ECO:0000313" key="10">
    <source>
        <dbReference type="Proteomes" id="UP000309488"/>
    </source>
</evidence>
<accession>A0A4U1CTK6</accession>
<dbReference type="CDD" id="cd16913">
    <property type="entry name" value="YkuD_like"/>
    <property type="match status" value="1"/>
</dbReference>
<keyword evidence="6 7" id="KW-0961">Cell wall biogenesis/degradation</keyword>
<evidence type="ECO:0000259" key="8">
    <source>
        <dbReference type="PROSITE" id="PS52029"/>
    </source>
</evidence>
<dbReference type="UniPathway" id="UPA00219"/>
<keyword evidence="4 7" id="KW-0133">Cell shape</keyword>
<dbReference type="GO" id="GO:0009252">
    <property type="term" value="P:peptidoglycan biosynthetic process"/>
    <property type="evidence" value="ECO:0007669"/>
    <property type="project" value="UniProtKB-UniPathway"/>
</dbReference>
<feature type="domain" description="L,D-TPase catalytic" evidence="8">
    <location>
        <begin position="147"/>
        <end position="278"/>
    </location>
</feature>
<evidence type="ECO:0000256" key="6">
    <source>
        <dbReference type="ARBA" id="ARBA00023316"/>
    </source>
</evidence>
<dbReference type="PANTHER" id="PTHR36699">
    <property type="entry name" value="LD-TRANSPEPTIDASE"/>
    <property type="match status" value="1"/>
</dbReference>
<dbReference type="Gene3D" id="2.40.440.10">
    <property type="entry name" value="L,D-transpeptidase catalytic domain-like"/>
    <property type="match status" value="1"/>
</dbReference>
<comment type="caution">
    <text evidence="9">The sequence shown here is derived from an EMBL/GenBank/DDBJ whole genome shotgun (WGS) entry which is preliminary data.</text>
</comment>
<dbReference type="EMBL" id="SWBR01000001">
    <property type="protein sequence ID" value="TKC12531.1"/>
    <property type="molecule type" value="Genomic_DNA"/>
</dbReference>
<dbReference type="PANTHER" id="PTHR36699:SF1">
    <property type="entry name" value="L,D-TRANSPEPTIDASE YAFK-RELATED"/>
    <property type="match status" value="1"/>
</dbReference>